<evidence type="ECO:0000259" key="2">
    <source>
        <dbReference type="PROSITE" id="PS00388"/>
    </source>
</evidence>
<comment type="caution">
    <text evidence="3">The sequence shown here is derived from an EMBL/GenBank/DDBJ whole genome shotgun (WGS) entry which is preliminary data.</text>
</comment>
<keyword evidence="4" id="KW-1185">Reference proteome</keyword>
<dbReference type="InterPro" id="IPR029055">
    <property type="entry name" value="Ntn_hydrolases_N"/>
</dbReference>
<evidence type="ECO:0000313" key="4">
    <source>
        <dbReference type="Proteomes" id="UP000245207"/>
    </source>
</evidence>
<dbReference type="AlphaFoldDB" id="A0A2U1L4V6"/>
<proteinExistence type="predicted"/>
<keyword evidence="1 3" id="KW-0647">Proteasome</keyword>
<organism evidence="3 4">
    <name type="scientific">Artemisia annua</name>
    <name type="common">Sweet wormwood</name>
    <dbReference type="NCBI Taxonomy" id="35608"/>
    <lineage>
        <taxon>Eukaryota</taxon>
        <taxon>Viridiplantae</taxon>
        <taxon>Streptophyta</taxon>
        <taxon>Embryophyta</taxon>
        <taxon>Tracheophyta</taxon>
        <taxon>Spermatophyta</taxon>
        <taxon>Magnoliopsida</taxon>
        <taxon>eudicotyledons</taxon>
        <taxon>Gunneridae</taxon>
        <taxon>Pentapetalae</taxon>
        <taxon>asterids</taxon>
        <taxon>campanulids</taxon>
        <taxon>Asterales</taxon>
        <taxon>Asteraceae</taxon>
        <taxon>Asteroideae</taxon>
        <taxon>Anthemideae</taxon>
        <taxon>Artemisiinae</taxon>
        <taxon>Artemisia</taxon>
    </lineage>
</organism>
<dbReference type="SMART" id="SM00948">
    <property type="entry name" value="Proteasome_A_N"/>
    <property type="match status" value="1"/>
</dbReference>
<dbReference type="GO" id="GO:0006511">
    <property type="term" value="P:ubiquitin-dependent protein catabolic process"/>
    <property type="evidence" value="ECO:0007669"/>
    <property type="project" value="InterPro"/>
</dbReference>
<name>A0A2U1L4V6_ARTAN</name>
<dbReference type="PANTHER" id="PTHR11599">
    <property type="entry name" value="PROTEASOME SUBUNIT ALPHA/BETA"/>
    <property type="match status" value="1"/>
</dbReference>
<dbReference type="OrthoDB" id="1680718at2759"/>
<sequence length="102" mass="10845">MARYDRSITVFSPDGRLLQVEHALEAVRKGNAAVGVRGTDIVVLGVEKKSTVVESGGKNIEVAVMTKEGLRQLEEAEIDTIVAEIEAEKAAAEAAKKGPAQE</sequence>
<dbReference type="EMBL" id="PKPP01011496">
    <property type="protein sequence ID" value="PWA44036.1"/>
    <property type="molecule type" value="Genomic_DNA"/>
</dbReference>
<dbReference type="Pfam" id="PF10584">
    <property type="entry name" value="Proteasome_A_N"/>
    <property type="match status" value="1"/>
</dbReference>
<dbReference type="InterPro" id="IPR000426">
    <property type="entry name" value="Proteasome_asu_N"/>
</dbReference>
<evidence type="ECO:0000256" key="1">
    <source>
        <dbReference type="ARBA" id="ARBA00022942"/>
    </source>
</evidence>
<accession>A0A2U1L4V6</accession>
<gene>
    <name evidence="3" type="ORF">CTI12_AA522200</name>
</gene>
<dbReference type="STRING" id="35608.A0A2U1L4V6"/>
<dbReference type="Gene3D" id="3.60.20.10">
    <property type="entry name" value="Glutamine Phosphoribosylpyrophosphate, subunit 1, domain 1"/>
    <property type="match status" value="2"/>
</dbReference>
<dbReference type="PROSITE" id="PS00388">
    <property type="entry name" value="PROTEASOME_ALPHA_1"/>
    <property type="match status" value="1"/>
</dbReference>
<dbReference type="InterPro" id="IPR050115">
    <property type="entry name" value="Proteasome_alpha"/>
</dbReference>
<dbReference type="GO" id="GO:0019773">
    <property type="term" value="C:proteasome core complex, alpha-subunit complex"/>
    <property type="evidence" value="ECO:0007669"/>
    <property type="project" value="InterPro"/>
</dbReference>
<dbReference type="Proteomes" id="UP000245207">
    <property type="component" value="Unassembled WGS sequence"/>
</dbReference>
<protein>
    <submittedName>
        <fullName evidence="3">Proteasome subunit alpha type-7-A</fullName>
    </submittedName>
</protein>
<reference evidence="3 4" key="1">
    <citation type="journal article" date="2018" name="Mol. Plant">
        <title>The genome of Artemisia annua provides insight into the evolution of Asteraceae family and artemisinin biosynthesis.</title>
        <authorList>
            <person name="Shen Q."/>
            <person name="Zhang L."/>
            <person name="Liao Z."/>
            <person name="Wang S."/>
            <person name="Yan T."/>
            <person name="Shi P."/>
            <person name="Liu M."/>
            <person name="Fu X."/>
            <person name="Pan Q."/>
            <person name="Wang Y."/>
            <person name="Lv Z."/>
            <person name="Lu X."/>
            <person name="Zhang F."/>
            <person name="Jiang W."/>
            <person name="Ma Y."/>
            <person name="Chen M."/>
            <person name="Hao X."/>
            <person name="Li L."/>
            <person name="Tang Y."/>
            <person name="Lv G."/>
            <person name="Zhou Y."/>
            <person name="Sun X."/>
            <person name="Brodelius P.E."/>
            <person name="Rose J.K.C."/>
            <person name="Tang K."/>
        </authorList>
    </citation>
    <scope>NUCLEOTIDE SEQUENCE [LARGE SCALE GENOMIC DNA]</scope>
    <source>
        <strain evidence="4">cv. Huhao1</strain>
        <tissue evidence="3">Leaf</tissue>
    </source>
</reference>
<evidence type="ECO:0000313" key="3">
    <source>
        <dbReference type="EMBL" id="PWA44036.1"/>
    </source>
</evidence>
<dbReference type="SUPFAM" id="SSF56235">
    <property type="entry name" value="N-terminal nucleophile aminohydrolases (Ntn hydrolases)"/>
    <property type="match status" value="1"/>
</dbReference>
<feature type="domain" description="Proteasome alpha-type subunits" evidence="2">
    <location>
        <begin position="4"/>
        <end position="26"/>
    </location>
</feature>